<feature type="repeat" description="PPR" evidence="2">
    <location>
        <begin position="135"/>
        <end position="169"/>
    </location>
</feature>
<dbReference type="EMBL" id="OU503039">
    <property type="protein sequence ID" value="CAI9760003.1"/>
    <property type="molecule type" value="Genomic_DNA"/>
</dbReference>
<dbReference type="Proteomes" id="UP000834106">
    <property type="component" value="Chromosome 4"/>
</dbReference>
<dbReference type="AlphaFoldDB" id="A0AAD2DPS1"/>
<dbReference type="Pfam" id="PF20431">
    <property type="entry name" value="E_motif"/>
    <property type="match status" value="1"/>
</dbReference>
<dbReference type="NCBIfam" id="TIGR00756">
    <property type="entry name" value="PPR"/>
    <property type="match status" value="2"/>
</dbReference>
<dbReference type="InterPro" id="IPR046848">
    <property type="entry name" value="E_motif"/>
</dbReference>
<dbReference type="Pfam" id="PF13041">
    <property type="entry name" value="PPR_2"/>
    <property type="match status" value="1"/>
</dbReference>
<dbReference type="GO" id="GO:0009451">
    <property type="term" value="P:RNA modification"/>
    <property type="evidence" value="ECO:0007669"/>
    <property type="project" value="InterPro"/>
</dbReference>
<evidence type="ECO:0000313" key="4">
    <source>
        <dbReference type="Proteomes" id="UP000834106"/>
    </source>
</evidence>
<proteinExistence type="predicted"/>
<keyword evidence="4" id="KW-1185">Reference proteome</keyword>
<evidence type="ECO:0000313" key="3">
    <source>
        <dbReference type="EMBL" id="CAI9760003.1"/>
    </source>
</evidence>
<dbReference type="InterPro" id="IPR002885">
    <property type="entry name" value="PPR_rpt"/>
</dbReference>
<accession>A0AAD2DPS1</accession>
<gene>
    <name evidence="3" type="ORF">FPE_LOCUS7433</name>
</gene>
<reference evidence="3" key="1">
    <citation type="submission" date="2023-05" db="EMBL/GenBank/DDBJ databases">
        <authorList>
            <person name="Huff M."/>
        </authorList>
    </citation>
    <scope>NUCLEOTIDE SEQUENCE</scope>
</reference>
<protein>
    <recommendedName>
        <fullName evidence="5">Pentatricopeptide repeat-containing protein</fullName>
    </recommendedName>
</protein>
<dbReference type="GO" id="GO:0003723">
    <property type="term" value="F:RNA binding"/>
    <property type="evidence" value="ECO:0007669"/>
    <property type="project" value="InterPro"/>
</dbReference>
<dbReference type="PANTHER" id="PTHR47926:SF452">
    <property type="entry name" value="PENTATRICOPEPTIDE REPEAT-CONTAINING PROTEIN"/>
    <property type="match status" value="1"/>
</dbReference>
<dbReference type="PROSITE" id="PS51375">
    <property type="entry name" value="PPR"/>
    <property type="match status" value="1"/>
</dbReference>
<evidence type="ECO:0008006" key="5">
    <source>
        <dbReference type="Google" id="ProtNLM"/>
    </source>
</evidence>
<dbReference type="Pfam" id="PF01535">
    <property type="entry name" value="PPR"/>
    <property type="match status" value="1"/>
</dbReference>
<name>A0AAD2DPS1_9LAMI</name>
<evidence type="ECO:0000256" key="1">
    <source>
        <dbReference type="ARBA" id="ARBA00022737"/>
    </source>
</evidence>
<dbReference type="Gene3D" id="1.25.40.10">
    <property type="entry name" value="Tetratricopeptide repeat domain"/>
    <property type="match status" value="1"/>
</dbReference>
<dbReference type="PANTHER" id="PTHR47926">
    <property type="entry name" value="PENTATRICOPEPTIDE REPEAT-CONTAINING PROTEIN"/>
    <property type="match status" value="1"/>
</dbReference>
<dbReference type="InterPro" id="IPR046960">
    <property type="entry name" value="PPR_At4g14850-like_plant"/>
</dbReference>
<dbReference type="InterPro" id="IPR011990">
    <property type="entry name" value="TPR-like_helical_dom_sf"/>
</dbReference>
<organism evidence="3 4">
    <name type="scientific">Fraxinus pennsylvanica</name>
    <dbReference type="NCBI Taxonomy" id="56036"/>
    <lineage>
        <taxon>Eukaryota</taxon>
        <taxon>Viridiplantae</taxon>
        <taxon>Streptophyta</taxon>
        <taxon>Embryophyta</taxon>
        <taxon>Tracheophyta</taxon>
        <taxon>Spermatophyta</taxon>
        <taxon>Magnoliopsida</taxon>
        <taxon>eudicotyledons</taxon>
        <taxon>Gunneridae</taxon>
        <taxon>Pentapetalae</taxon>
        <taxon>asterids</taxon>
        <taxon>lamiids</taxon>
        <taxon>Lamiales</taxon>
        <taxon>Oleaceae</taxon>
        <taxon>Oleeae</taxon>
        <taxon>Fraxinus</taxon>
    </lineage>
</organism>
<keyword evidence="1" id="KW-0677">Repeat</keyword>
<sequence length="310" mass="35402">MLTMKSVSLVRNPILSYYNHHQNLGWWVLRSWFNSWSHAIRNASSSSPLKALKLYSQMHRKSLPFDSFSILYAINSCTHFPENVDSLSIIRHLHAHLLKLGFNTHVYVATSLLHSYALAVFCDACNLFEEMPERNSVTWNTMITGYSRHGDVKSACKIFNQMPKRDLASWTAMITAYMNSGFWDEGLALFRQILTVKIIDNEYLKPDQLILGSVLAGCANMGSVGLVFGKSLHGFAVKNDWQLNFEMAEKVIDQVKRMVRPENDGGVYTLIADLYVLSDKWIEAERLRKLMLNKNVRKARGSSFIRNGDV</sequence>
<evidence type="ECO:0000256" key="2">
    <source>
        <dbReference type="PROSITE-ProRule" id="PRU00708"/>
    </source>
</evidence>